<comment type="caution">
    <text evidence="1">The sequence shown here is derived from an EMBL/GenBank/DDBJ whole genome shotgun (WGS) entry which is preliminary data.</text>
</comment>
<evidence type="ECO:0000313" key="1">
    <source>
        <dbReference type="EMBL" id="GGM82918.1"/>
    </source>
</evidence>
<proteinExistence type="predicted"/>
<protein>
    <submittedName>
        <fullName evidence="1">Uncharacterized protein</fullName>
    </submittedName>
</protein>
<reference evidence="1" key="1">
    <citation type="journal article" date="2014" name="Int. J. Syst. Evol. Microbiol.">
        <title>Complete genome sequence of Corynebacterium casei LMG S-19264T (=DSM 44701T), isolated from a smear-ripened cheese.</title>
        <authorList>
            <consortium name="US DOE Joint Genome Institute (JGI-PGF)"/>
            <person name="Walter F."/>
            <person name="Albersmeier A."/>
            <person name="Kalinowski J."/>
            <person name="Ruckert C."/>
        </authorList>
    </citation>
    <scope>NUCLEOTIDE SEQUENCE</scope>
    <source>
        <strain evidence="1">CGMCC 4.5737</strain>
    </source>
</reference>
<sequence>MGQVQFWQVQWAQELPEHDAHWHSAWLHVGQLQSEQLHTAHESEQCSHLQSVHSS</sequence>
<accession>A0A8J3CKL5</accession>
<reference evidence="1" key="2">
    <citation type="submission" date="2020-09" db="EMBL/GenBank/DDBJ databases">
        <authorList>
            <person name="Sun Q."/>
            <person name="Zhou Y."/>
        </authorList>
    </citation>
    <scope>NUCLEOTIDE SEQUENCE</scope>
    <source>
        <strain evidence="1">CGMCC 4.5737</strain>
    </source>
</reference>
<keyword evidence="2" id="KW-1185">Reference proteome</keyword>
<dbReference type="AlphaFoldDB" id="A0A8J3CKL5"/>
<dbReference type="EMBL" id="BMMK01000058">
    <property type="protein sequence ID" value="GGM82918.1"/>
    <property type="molecule type" value="Genomic_DNA"/>
</dbReference>
<evidence type="ECO:0000313" key="2">
    <source>
        <dbReference type="Proteomes" id="UP000637578"/>
    </source>
</evidence>
<organism evidence="1 2">
    <name type="scientific">Longimycelium tulufanense</name>
    <dbReference type="NCBI Taxonomy" id="907463"/>
    <lineage>
        <taxon>Bacteria</taxon>
        <taxon>Bacillati</taxon>
        <taxon>Actinomycetota</taxon>
        <taxon>Actinomycetes</taxon>
        <taxon>Pseudonocardiales</taxon>
        <taxon>Pseudonocardiaceae</taxon>
        <taxon>Longimycelium</taxon>
    </lineage>
</organism>
<gene>
    <name evidence="1" type="ORF">GCM10012275_61830</name>
</gene>
<dbReference type="Proteomes" id="UP000637578">
    <property type="component" value="Unassembled WGS sequence"/>
</dbReference>
<name>A0A8J3CKL5_9PSEU</name>